<dbReference type="InterPro" id="IPR029035">
    <property type="entry name" value="DHS-like_NAD/FAD-binding_dom"/>
</dbReference>
<reference evidence="1" key="1">
    <citation type="journal article" date="2014" name="Front. Microbiol.">
        <title>High frequency of phylogenetically diverse reductive dehalogenase-homologous genes in deep subseafloor sedimentary metagenomes.</title>
        <authorList>
            <person name="Kawai M."/>
            <person name="Futagami T."/>
            <person name="Toyoda A."/>
            <person name="Takaki Y."/>
            <person name="Nishi S."/>
            <person name="Hori S."/>
            <person name="Arai W."/>
            <person name="Tsubouchi T."/>
            <person name="Morono Y."/>
            <person name="Uchiyama I."/>
            <person name="Ito T."/>
            <person name="Fujiyama A."/>
            <person name="Inagaki F."/>
            <person name="Takami H."/>
        </authorList>
    </citation>
    <scope>NUCLEOTIDE SEQUENCE</scope>
    <source>
        <strain evidence="1">Expedition CK06-06</strain>
    </source>
</reference>
<dbReference type="Gene3D" id="3.40.50.1220">
    <property type="entry name" value="TPP-binding domain"/>
    <property type="match status" value="1"/>
</dbReference>
<sequence>MTLTNLKIKDLINDDAKLTFLVGAGCSVDEPSCLPAGRTMIEAIVKYACAKTEIEKILKLEGLRFEQLVEIVRDRLDKELKIIDYYGQCDKPNLQHFFLAEMIKKGNFVMTTNFDFLIEAALLQLDVPENKIVPIITKDDFQKYSDPNELLKMKKKTVYKIHGSTKNV</sequence>
<dbReference type="EMBL" id="BART01020103">
    <property type="protein sequence ID" value="GAH00133.1"/>
    <property type="molecule type" value="Genomic_DNA"/>
</dbReference>
<name>X1DUQ3_9ZZZZ</name>
<accession>X1DUQ3</accession>
<proteinExistence type="predicted"/>
<protein>
    <recommendedName>
        <fullName evidence="2">SIR2-like domain-containing protein</fullName>
    </recommendedName>
</protein>
<evidence type="ECO:0000313" key="1">
    <source>
        <dbReference type="EMBL" id="GAH00133.1"/>
    </source>
</evidence>
<gene>
    <name evidence="1" type="ORF">S01H4_37426</name>
</gene>
<feature type="non-terminal residue" evidence="1">
    <location>
        <position position="168"/>
    </location>
</feature>
<dbReference type="SUPFAM" id="SSF52467">
    <property type="entry name" value="DHS-like NAD/FAD-binding domain"/>
    <property type="match status" value="1"/>
</dbReference>
<dbReference type="AlphaFoldDB" id="X1DUQ3"/>
<evidence type="ECO:0008006" key="2">
    <source>
        <dbReference type="Google" id="ProtNLM"/>
    </source>
</evidence>
<comment type="caution">
    <text evidence="1">The sequence shown here is derived from an EMBL/GenBank/DDBJ whole genome shotgun (WGS) entry which is preliminary data.</text>
</comment>
<organism evidence="1">
    <name type="scientific">marine sediment metagenome</name>
    <dbReference type="NCBI Taxonomy" id="412755"/>
    <lineage>
        <taxon>unclassified sequences</taxon>
        <taxon>metagenomes</taxon>
        <taxon>ecological metagenomes</taxon>
    </lineage>
</organism>